<organism evidence="2">
    <name type="scientific">Octopus bimaculoides</name>
    <name type="common">California two-spotted octopus</name>
    <dbReference type="NCBI Taxonomy" id="37653"/>
    <lineage>
        <taxon>Eukaryota</taxon>
        <taxon>Metazoa</taxon>
        <taxon>Spiralia</taxon>
        <taxon>Lophotrochozoa</taxon>
        <taxon>Mollusca</taxon>
        <taxon>Cephalopoda</taxon>
        <taxon>Coleoidea</taxon>
        <taxon>Octopodiformes</taxon>
        <taxon>Octopoda</taxon>
        <taxon>Incirrata</taxon>
        <taxon>Octopodidae</taxon>
        <taxon>Octopus</taxon>
    </lineage>
</organism>
<dbReference type="EMBL" id="KQ420806">
    <property type="protein sequence ID" value="KOF79284.1"/>
    <property type="molecule type" value="Genomic_DNA"/>
</dbReference>
<name>A0A0L8GR33_OCTBM</name>
<sequence>MKQQNDKKKNIQMRNSHIGDTEYPHTHNLGLCQNNKSKYLLLGLNDRLQLRTF</sequence>
<evidence type="ECO:0000256" key="1">
    <source>
        <dbReference type="SAM" id="MobiDB-lite"/>
    </source>
</evidence>
<evidence type="ECO:0000313" key="2">
    <source>
        <dbReference type="EMBL" id="KOF79284.1"/>
    </source>
</evidence>
<protein>
    <submittedName>
        <fullName evidence="2">Uncharacterized protein</fullName>
    </submittedName>
</protein>
<reference evidence="2" key="1">
    <citation type="submission" date="2015-07" db="EMBL/GenBank/DDBJ databases">
        <title>MeaNS - Measles Nucleotide Surveillance Program.</title>
        <authorList>
            <person name="Tran T."/>
            <person name="Druce J."/>
        </authorList>
    </citation>
    <scope>NUCLEOTIDE SEQUENCE</scope>
    <source>
        <strain evidence="2">UCB-OBI-ISO-001</strain>
        <tissue evidence="2">Gonad</tissue>
    </source>
</reference>
<dbReference type="AlphaFoldDB" id="A0A0L8GR33"/>
<gene>
    <name evidence="2" type="ORF">OCBIM_22029693mg</name>
</gene>
<proteinExistence type="predicted"/>
<accession>A0A0L8GR33</accession>
<feature type="region of interest" description="Disordered" evidence="1">
    <location>
        <begin position="1"/>
        <end position="22"/>
    </location>
</feature>